<evidence type="ECO:0000259" key="2">
    <source>
        <dbReference type="PROSITE" id="PS51903"/>
    </source>
</evidence>
<dbReference type="GO" id="GO:0008233">
    <property type="term" value="F:peptidase activity"/>
    <property type="evidence" value="ECO:0007669"/>
    <property type="project" value="UniProtKB-KW"/>
</dbReference>
<organism evidence="3 4">
    <name type="scientific">Streptococcus anginosus</name>
    <dbReference type="NCBI Taxonomy" id="1328"/>
    <lineage>
        <taxon>Bacteria</taxon>
        <taxon>Bacillati</taxon>
        <taxon>Bacillota</taxon>
        <taxon>Bacilli</taxon>
        <taxon>Lactobacillales</taxon>
        <taxon>Streptococcaceae</taxon>
        <taxon>Streptococcus</taxon>
        <taxon>Streptococcus anginosus group</taxon>
    </lineage>
</organism>
<sequence>MFERFTDRARRVIVLAQEEARNLKHNYLGTEHILLGLIREGEGVAAKALEALGVTLESVRTQVIDIIGEGQEPPSGHIPFTPRAKKVIEFAMREGLQMGH</sequence>
<evidence type="ECO:0000256" key="1">
    <source>
        <dbReference type="PROSITE-ProRule" id="PRU01251"/>
    </source>
</evidence>
<dbReference type="PANTHER" id="PTHR47016">
    <property type="entry name" value="ATP-DEPENDENT CLP PROTEASE ATP-BINDING SUBUNIT CLPT1, CHLOROPLASTIC"/>
    <property type="match status" value="1"/>
</dbReference>
<keyword evidence="3" id="KW-0378">Hydrolase</keyword>
<keyword evidence="3" id="KW-0645">Protease</keyword>
<reference evidence="3" key="1">
    <citation type="submission" date="2022-10" db="EMBL/GenBank/DDBJ databases">
        <title>Comparative genomic study of S. anginosus.</title>
        <authorList>
            <person name="Prasad A."/>
            <person name="Ene A."/>
            <person name="Jablonska S."/>
            <person name="Du J."/>
            <person name="Wolfe A.J."/>
            <person name="Putonti C."/>
        </authorList>
    </citation>
    <scope>NUCLEOTIDE SEQUENCE</scope>
    <source>
        <strain evidence="3">UMB6888</strain>
    </source>
</reference>
<dbReference type="PROSITE" id="PS51903">
    <property type="entry name" value="CLP_R"/>
    <property type="match status" value="1"/>
</dbReference>
<dbReference type="InterPro" id="IPR044217">
    <property type="entry name" value="CLPT1/2"/>
</dbReference>
<dbReference type="Gene3D" id="1.10.1780.10">
    <property type="entry name" value="Clp, N-terminal domain"/>
    <property type="match status" value="1"/>
</dbReference>
<gene>
    <name evidence="3" type="ORF">OJ930_10910</name>
</gene>
<dbReference type="Proteomes" id="UP001208853">
    <property type="component" value="Unassembled WGS sequence"/>
</dbReference>
<dbReference type="PANTHER" id="PTHR47016:SF5">
    <property type="entry name" value="CLP DOMAIN SUPERFAMILY PROTEIN"/>
    <property type="match status" value="1"/>
</dbReference>
<comment type="caution">
    <text evidence="3">The sequence shown here is derived from an EMBL/GenBank/DDBJ whole genome shotgun (WGS) entry which is preliminary data.</text>
</comment>
<keyword evidence="1" id="KW-0677">Repeat</keyword>
<dbReference type="Pfam" id="PF02861">
    <property type="entry name" value="Clp_N"/>
    <property type="match status" value="1"/>
</dbReference>
<evidence type="ECO:0000313" key="4">
    <source>
        <dbReference type="Proteomes" id="UP001208853"/>
    </source>
</evidence>
<dbReference type="GO" id="GO:0005524">
    <property type="term" value="F:ATP binding"/>
    <property type="evidence" value="ECO:0007669"/>
    <property type="project" value="UniProtKB-KW"/>
</dbReference>
<dbReference type="InterPro" id="IPR004176">
    <property type="entry name" value="Clp_R_N"/>
</dbReference>
<dbReference type="SUPFAM" id="SSF81923">
    <property type="entry name" value="Double Clp-N motif"/>
    <property type="match status" value="1"/>
</dbReference>
<name>A0AAW5TK03_STRAP</name>
<keyword evidence="3" id="KW-0547">Nucleotide-binding</keyword>
<dbReference type="InterPro" id="IPR036628">
    <property type="entry name" value="Clp_N_dom_sf"/>
</dbReference>
<feature type="domain" description="Clp R" evidence="2">
    <location>
        <begin position="2"/>
        <end position="100"/>
    </location>
</feature>
<keyword evidence="3" id="KW-0067">ATP-binding</keyword>
<evidence type="ECO:0000313" key="3">
    <source>
        <dbReference type="EMBL" id="MCW1073479.1"/>
    </source>
</evidence>
<dbReference type="AlphaFoldDB" id="A0AAW5TK03"/>
<accession>A0AAW5TK03</accession>
<feature type="non-terminal residue" evidence="3">
    <location>
        <position position="100"/>
    </location>
</feature>
<protein>
    <submittedName>
        <fullName evidence="3">ATP-dependent Clp protease ATP-binding subunit ClpC</fullName>
    </submittedName>
</protein>
<dbReference type="EMBL" id="JAPAIK010000218">
    <property type="protein sequence ID" value="MCW1073479.1"/>
    <property type="molecule type" value="Genomic_DNA"/>
</dbReference>
<dbReference type="GO" id="GO:0006508">
    <property type="term" value="P:proteolysis"/>
    <property type="evidence" value="ECO:0007669"/>
    <property type="project" value="UniProtKB-KW"/>
</dbReference>
<proteinExistence type="predicted"/>